<dbReference type="InterPro" id="IPR053036">
    <property type="entry name" value="CellCycle_DNARepair_Reg"/>
</dbReference>
<dbReference type="InterPro" id="IPR036420">
    <property type="entry name" value="BRCT_dom_sf"/>
</dbReference>
<reference evidence="3" key="1">
    <citation type="submission" date="2021-09" db="EMBL/GenBank/DDBJ databases">
        <title>A high-quality genome of the endoparasitic fungus Hirsutella rhossiliensis with a comparison of Hirsutella genomes reveals transposable elements contributing to genome size variation.</title>
        <authorList>
            <person name="Lin R."/>
            <person name="Jiao Y."/>
            <person name="Sun X."/>
            <person name="Ling J."/>
            <person name="Xie B."/>
            <person name="Cheng X."/>
        </authorList>
    </citation>
    <scope>NUCLEOTIDE SEQUENCE</scope>
    <source>
        <strain evidence="3">HR02</strain>
    </source>
</reference>
<name>A0A9P8MNP5_9HYPO</name>
<dbReference type="SMART" id="SM00292">
    <property type="entry name" value="BRCT"/>
    <property type="match status" value="5"/>
</dbReference>
<dbReference type="InterPro" id="IPR001357">
    <property type="entry name" value="BRCT_dom"/>
</dbReference>
<dbReference type="GeneID" id="68359624"/>
<dbReference type="CDD" id="cd18437">
    <property type="entry name" value="BRCT_BRC1_like_rpt3"/>
    <property type="match status" value="1"/>
</dbReference>
<accession>A0A9P8MNP5</accession>
<dbReference type="Pfam" id="PF16770">
    <property type="entry name" value="RTT107_BRCT_5"/>
    <property type="match status" value="1"/>
</dbReference>
<dbReference type="RefSeq" id="XP_044716321.1">
    <property type="nucleotide sequence ID" value="XM_044868966.1"/>
</dbReference>
<dbReference type="Proteomes" id="UP000824596">
    <property type="component" value="Unassembled WGS sequence"/>
</dbReference>
<dbReference type="EMBL" id="JAIZPD010000015">
    <property type="protein sequence ID" value="KAH0958808.1"/>
    <property type="molecule type" value="Genomic_DNA"/>
</dbReference>
<feature type="compositionally biased region" description="Polar residues" evidence="1">
    <location>
        <begin position="509"/>
        <end position="518"/>
    </location>
</feature>
<evidence type="ECO:0000313" key="4">
    <source>
        <dbReference type="Proteomes" id="UP000824596"/>
    </source>
</evidence>
<protein>
    <submittedName>
        <fullName evidence="3">Regulator of ty1 transposition protein</fullName>
    </submittedName>
</protein>
<dbReference type="PANTHER" id="PTHR47667:SF1">
    <property type="entry name" value="REGULATOR OF TY1 TRANSPOSITION PROTEIN 107"/>
    <property type="match status" value="1"/>
</dbReference>
<evidence type="ECO:0000313" key="3">
    <source>
        <dbReference type="EMBL" id="KAH0958808.1"/>
    </source>
</evidence>
<dbReference type="Pfam" id="PF12738">
    <property type="entry name" value="PTCB-BRCT"/>
    <property type="match status" value="1"/>
</dbReference>
<dbReference type="AlphaFoldDB" id="A0A9P8MNP5"/>
<dbReference type="CDD" id="cd17743">
    <property type="entry name" value="BRCT_BRC1_like_rpt5"/>
    <property type="match status" value="1"/>
</dbReference>
<feature type="domain" description="BRCT" evidence="2">
    <location>
        <begin position="339"/>
        <end position="411"/>
    </location>
</feature>
<organism evidence="3 4">
    <name type="scientific">Hirsutella rhossiliensis</name>
    <dbReference type="NCBI Taxonomy" id="111463"/>
    <lineage>
        <taxon>Eukaryota</taxon>
        <taxon>Fungi</taxon>
        <taxon>Dikarya</taxon>
        <taxon>Ascomycota</taxon>
        <taxon>Pezizomycotina</taxon>
        <taxon>Sordariomycetes</taxon>
        <taxon>Hypocreomycetidae</taxon>
        <taxon>Hypocreales</taxon>
        <taxon>Ophiocordycipitaceae</taxon>
        <taxon>Hirsutella</taxon>
    </lineage>
</organism>
<dbReference type="FunFam" id="3.40.50.10190:FF:000048">
    <property type="entry name" value="DNA repair protein Rtt107"/>
    <property type="match status" value="1"/>
</dbReference>
<dbReference type="GO" id="GO:0006302">
    <property type="term" value="P:double-strand break repair"/>
    <property type="evidence" value="ECO:0007669"/>
    <property type="project" value="TreeGrafter"/>
</dbReference>
<dbReference type="PANTHER" id="PTHR47667">
    <property type="entry name" value="REGULATOR OF TY1 TRANSPOSITION PROTEIN 107"/>
    <property type="match status" value="1"/>
</dbReference>
<sequence length="856" mass="95609">MAEAGSGGVFSECSIAFVPSTSLAPRLIGELSHVLEDNGASVCEPRRDGSIPIERVTHIVSNTIDFPQYVESQAIMIPVVTMQWITASIARRKQAQVRPFSPDPRMIFAEVVVSCADLPIMDKESIVGATMALGGQETKDASRLTTHICALHMDDPKVTHAVKRGFKGKVVLPHWFDDCFKLGKRIDEGPYLLPDPEILKKSPEDELRIPVNTNLTDATSVNPQWVPLPSDSDAVRPPATVFQARRLLLSKDLNISARLTKIVEEIVVHGGGRMVEDVDECDMFICQYRDGPQYVQASRSCKDVGSLSWLFYLIVHNQWRNPLHRLLHYPIPRDGIEGFKGLRITVSNYGGEARVYLENLIRACGAEFTKTMKADNTHLVTARDTSEKCKAAPEWGVAVVNHIWLEESYAKCEKKQINLAKFNHFPPRTNLGEIIGQTFFDESRLRELYYPGGEEAMSPRAKRKRKILEAAEDNAYHKGPAEGVVIGRPPDQGRDFDVMRDDAAADGQQAKSRTSHTAVETPVRSRPRTLGKENDSPSVLSTGGRSAKAKARDMLQYIAPDIALYEKEKKRQNKAGAPWGGKRATDLAEREHNVKLARKASPDEEHDEAKRPAKKARPSLPEVEMRIVVTGFARWVGDKNKEDSDRRRLRDLGIQIVQEGQPCDYVAAPKVVRTVKFLCALARGATALTTDFVEAVLESGEVPAPDDYVLRDEAAEKQYKMNLQKSEGRAKSNRGRLLQGIPIFCTEKVRNGPESYRAIAEANGAIFKLYRARSGTIIKPTTAEEDGNAPPEPVYLLSTIGTEEQQMWPRFKDMAAKGNMEPRIVAPDWLLDVAMAQQVRFDDRFLVENFHKDELK</sequence>
<dbReference type="CDD" id="cd18438">
    <property type="entry name" value="BRCT_BRC1_like_rpt4"/>
    <property type="match status" value="1"/>
</dbReference>
<dbReference type="GO" id="GO:0035361">
    <property type="term" value="C:Cul8-RING ubiquitin ligase complex"/>
    <property type="evidence" value="ECO:0007669"/>
    <property type="project" value="TreeGrafter"/>
</dbReference>
<feature type="domain" description="BRCT" evidence="2">
    <location>
        <begin position="5"/>
        <end position="102"/>
    </location>
</feature>
<dbReference type="GO" id="GO:0005634">
    <property type="term" value="C:nucleus"/>
    <property type="evidence" value="ECO:0007669"/>
    <property type="project" value="TreeGrafter"/>
</dbReference>
<dbReference type="SUPFAM" id="SSF52113">
    <property type="entry name" value="BRCT domain"/>
    <property type="match status" value="5"/>
</dbReference>
<comment type="caution">
    <text evidence="3">The sequence shown here is derived from an EMBL/GenBank/DDBJ whole genome shotgun (WGS) entry which is preliminary data.</text>
</comment>
<feature type="compositionally biased region" description="Basic and acidic residues" evidence="1">
    <location>
        <begin position="598"/>
        <end position="611"/>
    </location>
</feature>
<dbReference type="PROSITE" id="PS50172">
    <property type="entry name" value="BRCT"/>
    <property type="match status" value="3"/>
</dbReference>
<dbReference type="CDD" id="cd18439">
    <property type="entry name" value="BRCT_BRC1_like_rpt6"/>
    <property type="match status" value="1"/>
</dbReference>
<dbReference type="GO" id="GO:1990683">
    <property type="term" value="P:DNA double-strand break attachment to nuclear envelope"/>
    <property type="evidence" value="ECO:0007669"/>
    <property type="project" value="TreeGrafter"/>
</dbReference>
<feature type="domain" description="BRCT" evidence="2">
    <location>
        <begin position="103"/>
        <end position="193"/>
    </location>
</feature>
<feature type="region of interest" description="Disordered" evidence="1">
    <location>
        <begin position="598"/>
        <end position="618"/>
    </location>
</feature>
<dbReference type="OrthoDB" id="342264at2759"/>
<dbReference type="Gene3D" id="3.40.50.10190">
    <property type="entry name" value="BRCT domain"/>
    <property type="match status" value="5"/>
</dbReference>
<evidence type="ECO:0000259" key="2">
    <source>
        <dbReference type="PROSITE" id="PS50172"/>
    </source>
</evidence>
<evidence type="ECO:0000256" key="1">
    <source>
        <dbReference type="SAM" id="MobiDB-lite"/>
    </source>
</evidence>
<proteinExistence type="predicted"/>
<gene>
    <name evidence="3" type="ORF">HRG_10495</name>
</gene>
<keyword evidence="4" id="KW-1185">Reference proteome</keyword>
<feature type="region of interest" description="Disordered" evidence="1">
    <location>
        <begin position="503"/>
        <end position="547"/>
    </location>
</feature>
<dbReference type="CDD" id="cd18436">
    <property type="entry name" value="BRCT_BRC1_like_rpt2"/>
    <property type="match status" value="1"/>
</dbReference>